<evidence type="ECO:0000313" key="3">
    <source>
        <dbReference type="Proteomes" id="UP001189429"/>
    </source>
</evidence>
<gene>
    <name evidence="2" type="ORF">PCOR1329_LOCUS84760</name>
</gene>
<proteinExistence type="predicted"/>
<name>A0ABN9YH06_9DINO</name>
<dbReference type="Proteomes" id="UP001189429">
    <property type="component" value="Unassembled WGS sequence"/>
</dbReference>
<keyword evidence="3" id="KW-1185">Reference proteome</keyword>
<comment type="caution">
    <text evidence="2">The sequence shown here is derived from an EMBL/GenBank/DDBJ whole genome shotgun (WGS) entry which is preliminary data.</text>
</comment>
<feature type="region of interest" description="Disordered" evidence="1">
    <location>
        <begin position="90"/>
        <end position="127"/>
    </location>
</feature>
<organism evidence="2 3">
    <name type="scientific">Prorocentrum cordatum</name>
    <dbReference type="NCBI Taxonomy" id="2364126"/>
    <lineage>
        <taxon>Eukaryota</taxon>
        <taxon>Sar</taxon>
        <taxon>Alveolata</taxon>
        <taxon>Dinophyceae</taxon>
        <taxon>Prorocentrales</taxon>
        <taxon>Prorocentraceae</taxon>
        <taxon>Prorocentrum</taxon>
    </lineage>
</organism>
<accession>A0ABN9YH06</accession>
<reference evidence="2" key="1">
    <citation type="submission" date="2023-10" db="EMBL/GenBank/DDBJ databases">
        <authorList>
            <person name="Chen Y."/>
            <person name="Shah S."/>
            <person name="Dougan E. K."/>
            <person name="Thang M."/>
            <person name="Chan C."/>
        </authorList>
    </citation>
    <scope>NUCLEOTIDE SEQUENCE [LARGE SCALE GENOMIC DNA]</scope>
</reference>
<sequence length="127" mass="13226">AAGCSACAAPSSAPPVAARSGRAAAWASRSTRWRWWPRSQRPSRRLPTATPRALIFPVAASWLRPRRSRTTGAACLTTSARAASAVRTAGAAKASRWGPGPTTPCSGRSWWRRRSAGAGTGARAASA</sequence>
<dbReference type="EMBL" id="CAUYUJ010022436">
    <property type="protein sequence ID" value="CAK0910636.1"/>
    <property type="molecule type" value="Genomic_DNA"/>
</dbReference>
<protein>
    <submittedName>
        <fullName evidence="2">Uncharacterized protein</fullName>
    </submittedName>
</protein>
<evidence type="ECO:0000313" key="2">
    <source>
        <dbReference type="EMBL" id="CAK0910636.1"/>
    </source>
</evidence>
<evidence type="ECO:0000256" key="1">
    <source>
        <dbReference type="SAM" id="MobiDB-lite"/>
    </source>
</evidence>
<feature type="non-terminal residue" evidence="2">
    <location>
        <position position="1"/>
    </location>
</feature>
<feature type="non-terminal residue" evidence="2">
    <location>
        <position position="127"/>
    </location>
</feature>